<dbReference type="Proteomes" id="UP000570595">
    <property type="component" value="Unassembled WGS sequence"/>
</dbReference>
<gene>
    <name evidence="4" type="ORF">FOZ61_000247</name>
</gene>
<dbReference type="Gene3D" id="3.30.379.10">
    <property type="entry name" value="Chitobiase/beta-hexosaminidase domain 2-like"/>
    <property type="match status" value="1"/>
</dbReference>
<feature type="non-terminal residue" evidence="4">
    <location>
        <position position="232"/>
    </location>
</feature>
<dbReference type="GO" id="GO:0005975">
    <property type="term" value="P:carbohydrate metabolic process"/>
    <property type="evidence" value="ECO:0007669"/>
    <property type="project" value="InterPro"/>
</dbReference>
<dbReference type="PANTHER" id="PTHR22600:SF57">
    <property type="entry name" value="BETA-N-ACETYLHEXOSAMINIDASE"/>
    <property type="match status" value="1"/>
</dbReference>
<evidence type="ECO:0000313" key="5">
    <source>
        <dbReference type="Proteomes" id="UP000570595"/>
    </source>
</evidence>
<dbReference type="OrthoDB" id="428480at2759"/>
<dbReference type="InterPro" id="IPR025705">
    <property type="entry name" value="Beta_hexosaminidase_sua/sub"/>
</dbReference>
<evidence type="ECO:0000256" key="2">
    <source>
        <dbReference type="ARBA" id="ARBA00012663"/>
    </source>
</evidence>
<proteinExistence type="predicted"/>
<dbReference type="PRINTS" id="PR00738">
    <property type="entry name" value="GLHYDRLASE20"/>
</dbReference>
<dbReference type="InterPro" id="IPR029018">
    <property type="entry name" value="Hex-like_dom2"/>
</dbReference>
<dbReference type="InterPro" id="IPR017853">
    <property type="entry name" value="GH"/>
</dbReference>
<reference evidence="4 5" key="1">
    <citation type="submission" date="2020-04" db="EMBL/GenBank/DDBJ databases">
        <title>Perkinsus olseni comparative genomics.</title>
        <authorList>
            <person name="Bogema D.R."/>
        </authorList>
    </citation>
    <scope>NUCLEOTIDE SEQUENCE [LARGE SCALE GENOMIC DNA]</scope>
    <source>
        <strain evidence="4">ATCC PRA-179</strain>
    </source>
</reference>
<evidence type="ECO:0000256" key="3">
    <source>
        <dbReference type="ARBA" id="ARBA00022801"/>
    </source>
</evidence>
<comment type="catalytic activity">
    <reaction evidence="1">
        <text>Hydrolysis of terminal non-reducing N-acetyl-D-hexosamine residues in N-acetyl-beta-D-hexosaminides.</text>
        <dbReference type="EC" id="3.2.1.52"/>
    </reaction>
</comment>
<keyword evidence="3" id="KW-0378">Hydrolase</keyword>
<sequence>AEVIMWDDFLLEGATAVDRVDTWQILNHNVEETLKLATTGRFKSLIYSTDFVISDLGTGYGNDWVKFYYVRLLNDKKGVIKGGEAVVWESEDNYDSHFVFELQANGGPVQQGDLDFVLDTFAFKKFTATPSHPVAVSVEYDVGLLDEAYEFTCTPQLCHLKFSSRSGFFYGTVTAFQISHNHADGLTSIINTGFNITDYPSFPHRGMLIDTGRRYPPVDLIKKNLRTMASMK</sequence>
<evidence type="ECO:0000313" key="4">
    <source>
        <dbReference type="EMBL" id="KAF4650518.1"/>
    </source>
</evidence>
<accession>A0A7J6KTJ6</accession>
<dbReference type="AlphaFoldDB" id="A0A7J6KTJ6"/>
<dbReference type="EC" id="3.2.1.52" evidence="2"/>
<evidence type="ECO:0000256" key="1">
    <source>
        <dbReference type="ARBA" id="ARBA00001231"/>
    </source>
</evidence>
<dbReference type="Gene3D" id="3.20.20.80">
    <property type="entry name" value="Glycosidases"/>
    <property type="match status" value="1"/>
</dbReference>
<dbReference type="GO" id="GO:0030203">
    <property type="term" value="P:glycosaminoglycan metabolic process"/>
    <property type="evidence" value="ECO:0007669"/>
    <property type="project" value="TreeGrafter"/>
</dbReference>
<dbReference type="GO" id="GO:0004563">
    <property type="term" value="F:beta-N-acetylhexosaminidase activity"/>
    <property type="evidence" value="ECO:0007669"/>
    <property type="project" value="UniProtKB-EC"/>
</dbReference>
<dbReference type="EMBL" id="JABAHT010001026">
    <property type="protein sequence ID" value="KAF4650518.1"/>
    <property type="molecule type" value="Genomic_DNA"/>
</dbReference>
<dbReference type="SUPFAM" id="SSF51445">
    <property type="entry name" value="(Trans)glycosidases"/>
    <property type="match status" value="1"/>
</dbReference>
<dbReference type="SUPFAM" id="SSF55545">
    <property type="entry name" value="beta-N-acetylhexosaminidase-like domain"/>
    <property type="match status" value="1"/>
</dbReference>
<organism evidence="4 5">
    <name type="scientific">Perkinsus olseni</name>
    <name type="common">Perkinsus atlanticus</name>
    <dbReference type="NCBI Taxonomy" id="32597"/>
    <lineage>
        <taxon>Eukaryota</taxon>
        <taxon>Sar</taxon>
        <taxon>Alveolata</taxon>
        <taxon>Perkinsozoa</taxon>
        <taxon>Perkinsea</taxon>
        <taxon>Perkinsida</taxon>
        <taxon>Perkinsidae</taxon>
        <taxon>Perkinsus</taxon>
    </lineage>
</organism>
<name>A0A7J6KTJ6_PEROL</name>
<protein>
    <recommendedName>
        <fullName evidence="2">beta-N-acetylhexosaminidase</fullName>
        <ecNumber evidence="2">3.2.1.52</ecNumber>
    </recommendedName>
</protein>
<dbReference type="GO" id="GO:0016020">
    <property type="term" value="C:membrane"/>
    <property type="evidence" value="ECO:0007669"/>
    <property type="project" value="TreeGrafter"/>
</dbReference>
<dbReference type="PANTHER" id="PTHR22600">
    <property type="entry name" value="BETA-HEXOSAMINIDASE"/>
    <property type="match status" value="1"/>
</dbReference>
<comment type="caution">
    <text evidence="4">The sequence shown here is derived from an EMBL/GenBank/DDBJ whole genome shotgun (WGS) entry which is preliminary data.</text>
</comment>
<feature type="non-terminal residue" evidence="4">
    <location>
        <position position="1"/>
    </location>
</feature>